<feature type="coiled-coil region" evidence="1">
    <location>
        <begin position="296"/>
        <end position="323"/>
    </location>
</feature>
<dbReference type="InterPro" id="IPR027417">
    <property type="entry name" value="P-loop_NTPase"/>
</dbReference>
<gene>
    <name evidence="3" type="ORF">PWJ81_08865</name>
</gene>
<dbReference type="PANTHER" id="PTHR34383">
    <property type="entry name" value="POLYPHOSPHATE:AMP PHOSPHOTRANSFERASE-RELATED"/>
    <property type="match status" value="1"/>
</dbReference>
<organism evidence="3 4">
    <name type="scientific">Actinotignum sanguinis</name>
    <dbReference type="NCBI Taxonomy" id="1445614"/>
    <lineage>
        <taxon>Bacteria</taxon>
        <taxon>Bacillati</taxon>
        <taxon>Actinomycetota</taxon>
        <taxon>Actinomycetes</taxon>
        <taxon>Actinomycetales</taxon>
        <taxon>Actinomycetaceae</taxon>
        <taxon>Actinotignum</taxon>
    </lineage>
</organism>
<keyword evidence="4" id="KW-1185">Reference proteome</keyword>
<evidence type="ECO:0000259" key="2">
    <source>
        <dbReference type="Pfam" id="PF03976"/>
    </source>
</evidence>
<feature type="domain" description="Polyphosphate kinase-2-related" evidence="2">
    <location>
        <begin position="48"/>
        <end position="270"/>
    </location>
</feature>
<dbReference type="InterPro" id="IPR022488">
    <property type="entry name" value="PPK2-related"/>
</dbReference>
<dbReference type="Gene3D" id="3.40.50.300">
    <property type="entry name" value="P-loop containing nucleotide triphosphate hydrolases"/>
    <property type="match status" value="1"/>
</dbReference>
<keyword evidence="1" id="KW-0175">Coiled coil</keyword>
<dbReference type="RefSeq" id="WP_016443210.1">
    <property type="nucleotide sequence ID" value="NZ_CAMXYX010000023.1"/>
</dbReference>
<dbReference type="NCBIfam" id="TIGR03709">
    <property type="entry name" value="PPK2_rel_1"/>
    <property type="match status" value="1"/>
</dbReference>
<evidence type="ECO:0000313" key="3">
    <source>
        <dbReference type="EMBL" id="MDE1657177.1"/>
    </source>
</evidence>
<dbReference type="PANTHER" id="PTHR34383:SF3">
    <property type="entry name" value="POLYPHOSPHATE:AMP PHOSPHOTRANSFERASE"/>
    <property type="match status" value="1"/>
</dbReference>
<dbReference type="EMBL" id="JARBHI010000028">
    <property type="protein sequence ID" value="MDE1657177.1"/>
    <property type="molecule type" value="Genomic_DNA"/>
</dbReference>
<reference evidence="3 4" key="1">
    <citation type="submission" date="2023-02" db="EMBL/GenBank/DDBJ databases">
        <title>Defining the Infant Male Urobiome and Moving Towards Mechanisms in Urobiome Research.</title>
        <authorList>
            <person name="Reasoner S."/>
            <person name="Flores V."/>
            <person name="Van Horn G."/>
            <person name="Morales G."/>
            <person name="Peard L."/>
            <person name="Abelson B."/>
            <person name="Manuel C."/>
            <person name="Lee J."/>
            <person name="Baker B."/>
            <person name="Williams T."/>
            <person name="Schmitz J."/>
            <person name="Clayton D."/>
            <person name="Hadjifrangiskou M."/>
        </authorList>
    </citation>
    <scope>NUCLEOTIDE SEQUENCE [LARGE SCALE GENOMIC DNA]</scope>
    <source>
        <strain evidence="3 4">AS1053</strain>
    </source>
</reference>
<proteinExistence type="predicted"/>
<dbReference type="SUPFAM" id="SSF52540">
    <property type="entry name" value="P-loop containing nucleoside triphosphate hydrolases"/>
    <property type="match status" value="1"/>
</dbReference>
<evidence type="ECO:0000313" key="4">
    <source>
        <dbReference type="Proteomes" id="UP001219297"/>
    </source>
</evidence>
<protein>
    <submittedName>
        <fullName evidence="3">PPK2 family polyphosphate--nucleotide phosphotransferase</fullName>
    </submittedName>
</protein>
<sequence>MSKKKNAEAREQDVSWSTAPGIALRVRDGFQIASVDTGSTPGWHGAKKAGKAAMKERGRLLAELQERLYAEARQGGERRVLLVVQGMDTAGKGGICRHVLGMVDPQGVHLRSFGVPTAEELSHDFLWRIRRALPPAGMIGVFDRSHYEDVLVGKVDELATPAEIEERYKKINEFERELVDAGYTLVKVALLIGYEEQGFRLLRRLARRDKHWKYSPSDVAARAQWPAYMDAYQAMFERTSTEYAPWYAVPADRQWFARLAVTELLAQALAHLAPRWPEVRWDPRTQAAQVLATMPRHTAQLSVEELRAQAEEVAAESEDYRNGVEKLITQDARKDAGERVGNAQ</sequence>
<evidence type="ECO:0000256" key="1">
    <source>
        <dbReference type="SAM" id="Coils"/>
    </source>
</evidence>
<name>A0ABT5V884_9ACTO</name>
<dbReference type="InterPro" id="IPR022300">
    <property type="entry name" value="PPK2-rel_1"/>
</dbReference>
<accession>A0ABT5V884</accession>
<dbReference type="Proteomes" id="UP001219297">
    <property type="component" value="Unassembled WGS sequence"/>
</dbReference>
<dbReference type="Pfam" id="PF03976">
    <property type="entry name" value="PPK2"/>
    <property type="match status" value="1"/>
</dbReference>
<comment type="caution">
    <text evidence="3">The sequence shown here is derived from an EMBL/GenBank/DDBJ whole genome shotgun (WGS) entry which is preliminary data.</text>
</comment>